<dbReference type="EMBL" id="JACHJW010000001">
    <property type="protein sequence ID" value="MBB4957074.1"/>
    <property type="molecule type" value="Genomic_DNA"/>
</dbReference>
<evidence type="ECO:0000313" key="1">
    <source>
        <dbReference type="EMBL" id="MBB4957074.1"/>
    </source>
</evidence>
<dbReference type="AlphaFoldDB" id="A0A7W7SLM6"/>
<evidence type="ECO:0000313" key="2">
    <source>
        <dbReference type="Proteomes" id="UP000578819"/>
    </source>
</evidence>
<gene>
    <name evidence="1" type="ORF">FHR38_000807</name>
</gene>
<reference evidence="1 2" key="1">
    <citation type="submission" date="2020-08" db="EMBL/GenBank/DDBJ databases">
        <title>Sequencing the genomes of 1000 actinobacteria strains.</title>
        <authorList>
            <person name="Klenk H.-P."/>
        </authorList>
    </citation>
    <scope>NUCLEOTIDE SEQUENCE [LARGE SCALE GENOMIC DNA]</scope>
    <source>
        <strain evidence="1 2">DSM 45886</strain>
    </source>
</reference>
<keyword evidence="2" id="KW-1185">Reference proteome</keyword>
<dbReference type="Proteomes" id="UP000578819">
    <property type="component" value="Unassembled WGS sequence"/>
</dbReference>
<name>A0A7W7SLM6_9ACTN</name>
<comment type="caution">
    <text evidence="1">The sequence shown here is derived from an EMBL/GenBank/DDBJ whole genome shotgun (WGS) entry which is preliminary data.</text>
</comment>
<dbReference type="RefSeq" id="WP_221448903.1">
    <property type="nucleotide sequence ID" value="NZ_JACHJW010000001.1"/>
</dbReference>
<proteinExistence type="predicted"/>
<protein>
    <submittedName>
        <fullName evidence="1">ABC-type multidrug transport system ATPase subunit</fullName>
    </submittedName>
</protein>
<organism evidence="1 2">
    <name type="scientific">Micromonospora polyrhachis</name>
    <dbReference type="NCBI Taxonomy" id="1282883"/>
    <lineage>
        <taxon>Bacteria</taxon>
        <taxon>Bacillati</taxon>
        <taxon>Actinomycetota</taxon>
        <taxon>Actinomycetes</taxon>
        <taxon>Micromonosporales</taxon>
        <taxon>Micromonosporaceae</taxon>
        <taxon>Micromonospora</taxon>
    </lineage>
</organism>
<accession>A0A7W7SLM6</accession>
<sequence length="86" mass="9289">MNRTRLLTRDFVVSRTQTVRAVPGHYLDEADSMAERVVVVDHGEVIADDIVDALKTKLAGDRIVVAAATAVVGLGVRVRTMARSAD</sequence>